<protein>
    <recommendedName>
        <fullName evidence="3">DUF4277 domain-containing protein</fullName>
    </recommendedName>
</protein>
<dbReference type="PANTHER" id="PTHR34614:SF2">
    <property type="entry name" value="TRANSPOSASE IS4-LIKE DOMAIN-CONTAINING PROTEIN"/>
    <property type="match status" value="1"/>
</dbReference>
<evidence type="ECO:0000313" key="1">
    <source>
        <dbReference type="EMBL" id="PSR20415.1"/>
    </source>
</evidence>
<dbReference type="AlphaFoldDB" id="A0A2T2WDT8"/>
<accession>A0A2T2WDT8</accession>
<evidence type="ECO:0008006" key="3">
    <source>
        <dbReference type="Google" id="ProtNLM"/>
    </source>
</evidence>
<gene>
    <name evidence="1" type="ORF">C7B45_15115</name>
</gene>
<evidence type="ECO:0000313" key="2">
    <source>
        <dbReference type="Proteomes" id="UP000241848"/>
    </source>
</evidence>
<name>A0A2T2WDT8_9FIRM</name>
<dbReference type="PANTHER" id="PTHR34614">
    <property type="match status" value="1"/>
</dbReference>
<reference evidence="1 2" key="1">
    <citation type="journal article" date="2014" name="BMC Genomics">
        <title>Comparison of environmental and isolate Sulfobacillus genomes reveals diverse carbon, sulfur, nitrogen, and hydrogen metabolisms.</title>
        <authorList>
            <person name="Justice N.B."/>
            <person name="Norman A."/>
            <person name="Brown C.T."/>
            <person name="Singh A."/>
            <person name="Thomas B.C."/>
            <person name="Banfield J.F."/>
        </authorList>
    </citation>
    <scope>NUCLEOTIDE SEQUENCE [LARGE SCALE GENOMIC DNA]</scope>
    <source>
        <strain evidence="1">AMDSBA3</strain>
    </source>
</reference>
<sequence>MVAEFGALAALWRLVERLNLVGIGDRAVPKRHQGVSIGHFLVLAALNRVVAPRAKPKWGAWSEKTWLRRGDSPGAAFSSAVFWRAMDAVDTDALEMIETAFAVATVQHFGVHVQTVAYDATNFFTYLPTPTSSTLAHCGHTKPKRNDLRPLNLALLTTVEDHLPLLHTTYAGHVPDPTTFGDALDRLHTHLSQMAALAGDRITVVFDKGNVSHANMA</sequence>
<dbReference type="EMBL" id="PXYV01000064">
    <property type="protein sequence ID" value="PSR20415.1"/>
    <property type="molecule type" value="Genomic_DNA"/>
</dbReference>
<organism evidence="1 2">
    <name type="scientific">Sulfobacillus acidophilus</name>
    <dbReference type="NCBI Taxonomy" id="53633"/>
    <lineage>
        <taxon>Bacteria</taxon>
        <taxon>Bacillati</taxon>
        <taxon>Bacillota</taxon>
        <taxon>Clostridia</taxon>
        <taxon>Eubacteriales</taxon>
        <taxon>Clostridiales Family XVII. Incertae Sedis</taxon>
        <taxon>Sulfobacillus</taxon>
    </lineage>
</organism>
<dbReference type="Proteomes" id="UP000241848">
    <property type="component" value="Unassembled WGS sequence"/>
</dbReference>
<proteinExistence type="predicted"/>
<comment type="caution">
    <text evidence="1">The sequence shown here is derived from an EMBL/GenBank/DDBJ whole genome shotgun (WGS) entry which is preliminary data.</text>
</comment>